<dbReference type="AlphaFoldDB" id="A0A9P5SLZ6"/>
<keyword evidence="18" id="KW-1185">Reference proteome</keyword>
<dbReference type="EMBL" id="JAAAUY010000233">
    <property type="protein sequence ID" value="KAF9332887.1"/>
    <property type="molecule type" value="Genomic_DNA"/>
</dbReference>
<dbReference type="InterPro" id="IPR031846">
    <property type="entry name" value="Hvcn1"/>
</dbReference>
<accession>A0A9P5SLZ6</accession>
<gene>
    <name evidence="17" type="ORF">BG006_004223</name>
</gene>
<evidence type="ECO:0000256" key="12">
    <source>
        <dbReference type="ARBA" id="ARBA00031989"/>
    </source>
</evidence>
<dbReference type="InterPro" id="IPR005821">
    <property type="entry name" value="Ion_trans_dom"/>
</dbReference>
<evidence type="ECO:0000313" key="18">
    <source>
        <dbReference type="Proteomes" id="UP000696485"/>
    </source>
</evidence>
<keyword evidence="9" id="KW-0406">Ion transport</keyword>
<protein>
    <recommendedName>
        <fullName evidence="2">Voltage-gated hydrogen channel 1</fullName>
    </recommendedName>
    <alternativeName>
        <fullName evidence="12">Hydrogen voltage-gated channel 1</fullName>
    </alternativeName>
</protein>
<evidence type="ECO:0000256" key="8">
    <source>
        <dbReference type="ARBA" id="ARBA00023054"/>
    </source>
</evidence>
<feature type="coiled-coil region" evidence="13">
    <location>
        <begin position="181"/>
        <end position="208"/>
    </location>
</feature>
<dbReference type="PANTHER" id="PTHR46480">
    <property type="entry name" value="F20B24.22"/>
    <property type="match status" value="1"/>
</dbReference>
<dbReference type="SUPFAM" id="SSF81324">
    <property type="entry name" value="Voltage-gated potassium channels"/>
    <property type="match status" value="1"/>
</dbReference>
<evidence type="ECO:0000256" key="4">
    <source>
        <dbReference type="ARBA" id="ARBA00022475"/>
    </source>
</evidence>
<sequence length="210" mass="23607">MSSYGAIPTSEQEADNVNPLDNSYRDNSDAASDFTRSRHEVGEVIESKKAHKLILVLTVIDILLVILQIAASLLNLDDSKEAQWILELFANISLGIVTFFVFEILLKLYAFGPGYFWKGQPMGLLHLADAIIIIVSFLMEVFLSGAEQELGSLLIIFRLWRLIKLTSTVAIETTEHNHGAVKALEERVKELEHQLEESQAEVQRLRAQTE</sequence>
<evidence type="ECO:0000259" key="16">
    <source>
        <dbReference type="Pfam" id="PF00520"/>
    </source>
</evidence>
<dbReference type="Gene3D" id="1.20.120.350">
    <property type="entry name" value="Voltage-gated potassium channels. Chain C"/>
    <property type="match status" value="1"/>
</dbReference>
<evidence type="ECO:0000256" key="15">
    <source>
        <dbReference type="SAM" id="Phobius"/>
    </source>
</evidence>
<feature type="domain" description="Ion transport" evidence="16">
    <location>
        <begin position="62"/>
        <end position="167"/>
    </location>
</feature>
<dbReference type="InterPro" id="IPR027359">
    <property type="entry name" value="Volt_channel_dom_sf"/>
</dbReference>
<feature type="region of interest" description="Disordered" evidence="14">
    <location>
        <begin position="1"/>
        <end position="31"/>
    </location>
</feature>
<dbReference type="Pfam" id="PF00520">
    <property type="entry name" value="Ion_trans"/>
    <property type="match status" value="1"/>
</dbReference>
<keyword evidence="8 13" id="KW-0175">Coiled coil</keyword>
<evidence type="ECO:0000313" key="17">
    <source>
        <dbReference type="EMBL" id="KAF9332887.1"/>
    </source>
</evidence>
<evidence type="ECO:0000256" key="13">
    <source>
        <dbReference type="SAM" id="Coils"/>
    </source>
</evidence>
<dbReference type="GO" id="GO:0030171">
    <property type="term" value="F:voltage-gated proton channel activity"/>
    <property type="evidence" value="ECO:0007669"/>
    <property type="project" value="InterPro"/>
</dbReference>
<evidence type="ECO:0000256" key="7">
    <source>
        <dbReference type="ARBA" id="ARBA00022989"/>
    </source>
</evidence>
<keyword evidence="4" id="KW-1003">Cell membrane</keyword>
<evidence type="ECO:0000256" key="6">
    <source>
        <dbReference type="ARBA" id="ARBA00022882"/>
    </source>
</evidence>
<keyword evidence="11" id="KW-0407">Ion channel</keyword>
<organism evidence="17 18">
    <name type="scientific">Podila minutissima</name>
    <dbReference type="NCBI Taxonomy" id="64525"/>
    <lineage>
        <taxon>Eukaryota</taxon>
        <taxon>Fungi</taxon>
        <taxon>Fungi incertae sedis</taxon>
        <taxon>Mucoromycota</taxon>
        <taxon>Mortierellomycotina</taxon>
        <taxon>Mortierellomycetes</taxon>
        <taxon>Mortierellales</taxon>
        <taxon>Mortierellaceae</taxon>
        <taxon>Podila</taxon>
    </lineage>
</organism>
<proteinExistence type="predicted"/>
<evidence type="ECO:0000256" key="3">
    <source>
        <dbReference type="ARBA" id="ARBA00022448"/>
    </source>
</evidence>
<comment type="caution">
    <text evidence="17">The sequence shown here is derived from an EMBL/GenBank/DDBJ whole genome shotgun (WGS) entry which is preliminary data.</text>
</comment>
<keyword evidence="10 15" id="KW-0472">Membrane</keyword>
<evidence type="ECO:0000256" key="14">
    <source>
        <dbReference type="SAM" id="MobiDB-lite"/>
    </source>
</evidence>
<dbReference type="Proteomes" id="UP000696485">
    <property type="component" value="Unassembled WGS sequence"/>
</dbReference>
<evidence type="ECO:0000256" key="1">
    <source>
        <dbReference type="ARBA" id="ARBA00004651"/>
    </source>
</evidence>
<dbReference type="GO" id="GO:0005886">
    <property type="term" value="C:plasma membrane"/>
    <property type="evidence" value="ECO:0007669"/>
    <property type="project" value="UniProtKB-SubCell"/>
</dbReference>
<reference evidence="17" key="1">
    <citation type="journal article" date="2020" name="Fungal Divers.">
        <title>Resolving the Mortierellaceae phylogeny through synthesis of multi-gene phylogenetics and phylogenomics.</title>
        <authorList>
            <person name="Vandepol N."/>
            <person name="Liber J."/>
            <person name="Desiro A."/>
            <person name="Na H."/>
            <person name="Kennedy M."/>
            <person name="Barry K."/>
            <person name="Grigoriev I.V."/>
            <person name="Miller A.N."/>
            <person name="O'Donnell K."/>
            <person name="Stajich J.E."/>
            <person name="Bonito G."/>
        </authorList>
    </citation>
    <scope>NUCLEOTIDE SEQUENCE</scope>
    <source>
        <strain evidence="17">NVP1</strain>
    </source>
</reference>
<keyword evidence="5 15" id="KW-0812">Transmembrane</keyword>
<keyword evidence="3" id="KW-0813">Transport</keyword>
<dbReference type="PANTHER" id="PTHR46480:SF1">
    <property type="entry name" value="VOLTAGE-GATED HYDROGEN CHANNEL 1"/>
    <property type="match status" value="1"/>
</dbReference>
<comment type="subcellular location">
    <subcellularLocation>
        <location evidence="1">Cell membrane</location>
        <topology evidence="1">Multi-pass membrane protein</topology>
    </subcellularLocation>
</comment>
<evidence type="ECO:0000256" key="9">
    <source>
        <dbReference type="ARBA" id="ARBA00023065"/>
    </source>
</evidence>
<evidence type="ECO:0000256" key="2">
    <source>
        <dbReference type="ARBA" id="ARBA00015897"/>
    </source>
</evidence>
<evidence type="ECO:0000256" key="11">
    <source>
        <dbReference type="ARBA" id="ARBA00023303"/>
    </source>
</evidence>
<feature type="transmembrane region" description="Helical" evidence="15">
    <location>
        <begin position="53"/>
        <end position="76"/>
    </location>
</feature>
<name>A0A9P5SLZ6_9FUNG</name>
<evidence type="ECO:0000256" key="5">
    <source>
        <dbReference type="ARBA" id="ARBA00022692"/>
    </source>
</evidence>
<feature type="transmembrane region" description="Helical" evidence="15">
    <location>
        <begin position="123"/>
        <end position="143"/>
    </location>
</feature>
<evidence type="ECO:0000256" key="10">
    <source>
        <dbReference type="ARBA" id="ARBA00023136"/>
    </source>
</evidence>
<keyword evidence="6" id="KW-0851">Voltage-gated channel</keyword>
<dbReference type="GO" id="GO:0034702">
    <property type="term" value="C:monoatomic ion channel complex"/>
    <property type="evidence" value="ECO:0007669"/>
    <property type="project" value="UniProtKB-KW"/>
</dbReference>
<keyword evidence="7 15" id="KW-1133">Transmembrane helix</keyword>
<feature type="transmembrane region" description="Helical" evidence="15">
    <location>
        <begin position="88"/>
        <end position="111"/>
    </location>
</feature>